<dbReference type="RefSeq" id="WP_005876686.1">
    <property type="nucleotide sequence ID" value="NZ_CABMNL010000001.1"/>
</dbReference>
<feature type="transmembrane region" description="Helical" evidence="11">
    <location>
        <begin position="84"/>
        <end position="102"/>
    </location>
</feature>
<dbReference type="PRINTS" id="PR01264">
    <property type="entry name" value="MECHCHANNEL"/>
</dbReference>
<keyword evidence="9 11" id="KW-0472">Membrane</keyword>
<keyword evidence="5 11" id="KW-1003">Cell membrane</keyword>
<comment type="subcellular location">
    <subcellularLocation>
        <location evidence="11">Cell inner membrane</location>
        <topology evidence="11">Multi-pass membrane protein</topology>
    </subcellularLocation>
    <subcellularLocation>
        <location evidence="1">Cell membrane</location>
        <topology evidence="1">Multi-pass membrane protein</topology>
    </subcellularLocation>
</comment>
<reference evidence="12" key="1">
    <citation type="submission" date="2011-10" db="EMBL/GenBank/DDBJ databases">
        <title>The Genome Sequence of Oxalobacter formigenes HOxBLS.</title>
        <authorList>
            <consortium name="The Broad Institute Genome Sequencing Platform"/>
            <person name="Earl A."/>
            <person name="Ward D."/>
            <person name="Feldgarden M."/>
            <person name="Gevers D."/>
            <person name="Allison M.J."/>
            <person name="Humphrey S."/>
            <person name="Young S.K."/>
            <person name="Zeng Q."/>
            <person name="Gargeya S."/>
            <person name="Fitzgerald M."/>
            <person name="Haas B."/>
            <person name="Abouelleil A."/>
            <person name="Alvarado L."/>
            <person name="Arachchi H.M."/>
            <person name="Berlin A."/>
            <person name="Brown A."/>
            <person name="Chapman S.B."/>
            <person name="Chen Z."/>
            <person name="Dunbar C."/>
            <person name="Freedman E."/>
            <person name="Gearin G."/>
            <person name="Goldberg J."/>
            <person name="Griggs A."/>
            <person name="Gujja S."/>
            <person name="Heiman D."/>
            <person name="Howarth C."/>
            <person name="Larson L."/>
            <person name="Lui A."/>
            <person name="MacDonald P.J.P."/>
            <person name="Montmayeur A."/>
            <person name="Murphy C."/>
            <person name="Neiman D."/>
            <person name="Pearson M."/>
            <person name="Priest M."/>
            <person name="Roberts A."/>
            <person name="Saif S."/>
            <person name="Shea T."/>
            <person name="Shenoy N."/>
            <person name="Sisk P."/>
            <person name="Stolte C."/>
            <person name="Sykes S."/>
            <person name="Wortman J."/>
            <person name="Nusbaum C."/>
            <person name="Birren B."/>
        </authorList>
    </citation>
    <scope>NUCLEOTIDE SEQUENCE [LARGE SCALE GENOMIC DNA]</scope>
    <source>
        <strain evidence="12">HOxBLS</strain>
    </source>
</reference>
<sequence length="146" mass="15722">MKKTLEEFKAFALRGNVVDMAVGIIIGGAFGKIVSSLVSDILMPVLGLLIGGIHFNELKFVIKSAVVEGGKVVSPEVSVNYGNFIQVTVDFVIIAFSIFVLVKVISKLSFKKAEEEKAAPPPPPPANVQLLTEIRDILKDGQAKKE</sequence>
<dbReference type="SUPFAM" id="SSF81330">
    <property type="entry name" value="Gated mechanosensitive channel"/>
    <property type="match status" value="1"/>
</dbReference>
<comment type="subunit">
    <text evidence="3 11">Homopentamer.</text>
</comment>
<evidence type="ECO:0000313" key="13">
    <source>
        <dbReference type="Proteomes" id="UP000003973"/>
    </source>
</evidence>
<evidence type="ECO:0000256" key="9">
    <source>
        <dbReference type="ARBA" id="ARBA00023136"/>
    </source>
</evidence>
<evidence type="ECO:0000256" key="2">
    <source>
        <dbReference type="ARBA" id="ARBA00007254"/>
    </source>
</evidence>
<accession>C3X302</accession>
<organism evidence="12 13">
    <name type="scientific">Oxalobacter paraformigenes</name>
    <dbReference type="NCBI Taxonomy" id="556268"/>
    <lineage>
        <taxon>Bacteria</taxon>
        <taxon>Pseudomonadati</taxon>
        <taxon>Pseudomonadota</taxon>
        <taxon>Betaproteobacteria</taxon>
        <taxon>Burkholderiales</taxon>
        <taxon>Oxalobacteraceae</taxon>
        <taxon>Oxalobacter</taxon>
    </lineage>
</organism>
<gene>
    <name evidence="11" type="primary">mscL</name>
    <name evidence="12" type="ORF">OFAG_00741</name>
</gene>
<dbReference type="Gene3D" id="1.10.1200.120">
    <property type="entry name" value="Large-conductance mechanosensitive channel, MscL, domain 1"/>
    <property type="match status" value="1"/>
</dbReference>
<dbReference type="GO" id="GO:0008381">
    <property type="term" value="F:mechanosensitive monoatomic ion channel activity"/>
    <property type="evidence" value="ECO:0007669"/>
    <property type="project" value="UniProtKB-UniRule"/>
</dbReference>
<evidence type="ECO:0000256" key="5">
    <source>
        <dbReference type="ARBA" id="ARBA00022475"/>
    </source>
</evidence>
<dbReference type="EMBL" id="ACDP02000023">
    <property type="protein sequence ID" value="EEO27588.1"/>
    <property type="molecule type" value="Genomic_DNA"/>
</dbReference>
<dbReference type="InterPro" id="IPR036019">
    <property type="entry name" value="MscL_channel"/>
</dbReference>
<evidence type="ECO:0000313" key="12">
    <source>
        <dbReference type="EMBL" id="EEO27588.1"/>
    </source>
</evidence>
<dbReference type="InterPro" id="IPR037673">
    <property type="entry name" value="MSC/AndL"/>
</dbReference>
<dbReference type="eggNOG" id="COG1970">
    <property type="taxonomic scope" value="Bacteria"/>
</dbReference>
<comment type="function">
    <text evidence="11">Channel that opens in response to stretch forces in the membrane lipid bilayer. May participate in the regulation of osmotic pressure changes within the cell.</text>
</comment>
<evidence type="ECO:0000256" key="8">
    <source>
        <dbReference type="ARBA" id="ARBA00023065"/>
    </source>
</evidence>
<dbReference type="InterPro" id="IPR019823">
    <property type="entry name" value="Mechanosensitive_channel_CS"/>
</dbReference>
<dbReference type="AlphaFoldDB" id="C3X302"/>
<evidence type="ECO:0000256" key="6">
    <source>
        <dbReference type="ARBA" id="ARBA00022692"/>
    </source>
</evidence>
<keyword evidence="13" id="KW-1185">Reference proteome</keyword>
<keyword evidence="10 11" id="KW-0407">Ion channel</keyword>
<protein>
    <recommendedName>
        <fullName evidence="11">Large-conductance mechanosensitive channel</fullName>
    </recommendedName>
</protein>
<comment type="caution">
    <text evidence="12">The sequence shown here is derived from an EMBL/GenBank/DDBJ whole genome shotgun (WGS) entry which is preliminary data.</text>
</comment>
<evidence type="ECO:0000256" key="1">
    <source>
        <dbReference type="ARBA" id="ARBA00004651"/>
    </source>
</evidence>
<dbReference type="FunFam" id="1.10.1200.120:FF:000001">
    <property type="entry name" value="Large-conductance mechanosensitive channel"/>
    <property type="match status" value="1"/>
</dbReference>
<dbReference type="Proteomes" id="UP000003973">
    <property type="component" value="Unassembled WGS sequence"/>
</dbReference>
<proteinExistence type="inferred from homology"/>
<dbReference type="NCBIfam" id="TIGR00220">
    <property type="entry name" value="mscL"/>
    <property type="match status" value="1"/>
</dbReference>
<keyword evidence="6 11" id="KW-0812">Transmembrane</keyword>
<dbReference type="HAMAP" id="MF_00115">
    <property type="entry name" value="MscL"/>
    <property type="match status" value="1"/>
</dbReference>
<keyword evidence="8 11" id="KW-0406">Ion transport</keyword>
<keyword evidence="7 11" id="KW-1133">Transmembrane helix</keyword>
<evidence type="ECO:0000256" key="3">
    <source>
        <dbReference type="ARBA" id="ARBA00011255"/>
    </source>
</evidence>
<dbReference type="HOGENOM" id="CLU_095787_0_0_4"/>
<dbReference type="PANTHER" id="PTHR30266">
    <property type="entry name" value="MECHANOSENSITIVE CHANNEL MSCL"/>
    <property type="match status" value="1"/>
</dbReference>
<dbReference type="Pfam" id="PF01741">
    <property type="entry name" value="MscL"/>
    <property type="match status" value="1"/>
</dbReference>
<dbReference type="GO" id="GO:0005886">
    <property type="term" value="C:plasma membrane"/>
    <property type="evidence" value="ECO:0007669"/>
    <property type="project" value="UniProtKB-SubCell"/>
</dbReference>
<evidence type="ECO:0000256" key="4">
    <source>
        <dbReference type="ARBA" id="ARBA00022448"/>
    </source>
</evidence>
<comment type="similarity">
    <text evidence="2 11">Belongs to the MscL family.</text>
</comment>
<evidence type="ECO:0000256" key="10">
    <source>
        <dbReference type="ARBA" id="ARBA00023303"/>
    </source>
</evidence>
<keyword evidence="4 11" id="KW-0813">Transport</keyword>
<keyword evidence="11" id="KW-0997">Cell inner membrane</keyword>
<dbReference type="InterPro" id="IPR001185">
    <property type="entry name" value="MS_channel"/>
</dbReference>
<dbReference type="PANTHER" id="PTHR30266:SF2">
    <property type="entry name" value="LARGE-CONDUCTANCE MECHANOSENSITIVE CHANNEL"/>
    <property type="match status" value="1"/>
</dbReference>
<evidence type="ECO:0000256" key="7">
    <source>
        <dbReference type="ARBA" id="ARBA00022989"/>
    </source>
</evidence>
<dbReference type="PROSITE" id="PS01327">
    <property type="entry name" value="MSCL"/>
    <property type="match status" value="1"/>
</dbReference>
<evidence type="ECO:0000256" key="11">
    <source>
        <dbReference type="HAMAP-Rule" id="MF_00115"/>
    </source>
</evidence>
<name>C3X302_9BURK</name>
<feature type="transmembrane region" description="Helical" evidence="11">
    <location>
        <begin position="21"/>
        <end position="50"/>
    </location>
</feature>
<dbReference type="NCBIfam" id="NF001843">
    <property type="entry name" value="PRK00567.1-4"/>
    <property type="match status" value="1"/>
</dbReference>